<reference evidence="3 4" key="1">
    <citation type="journal article" date="2010" name="Nature">
        <title>Genome sequence of the palaeopolyploid soybean.</title>
        <authorList>
            <person name="Schmutz J."/>
            <person name="Cannon S.B."/>
            <person name="Schlueter J."/>
            <person name="Ma J."/>
            <person name="Mitros T."/>
            <person name="Nelson W."/>
            <person name="Hyten D.L."/>
            <person name="Song Q."/>
            <person name="Thelen J.J."/>
            <person name="Cheng J."/>
            <person name="Xu D."/>
            <person name="Hellsten U."/>
            <person name="May G.D."/>
            <person name="Yu Y."/>
            <person name="Sakurai T."/>
            <person name="Umezawa T."/>
            <person name="Bhattacharyya M.K."/>
            <person name="Sandhu D."/>
            <person name="Valliyodan B."/>
            <person name="Lindquist E."/>
            <person name="Peto M."/>
            <person name="Grant D."/>
            <person name="Shu S."/>
            <person name="Goodstein D."/>
            <person name="Barry K."/>
            <person name="Futrell-Griggs M."/>
            <person name="Abernathy B."/>
            <person name="Du J."/>
            <person name="Tian Z."/>
            <person name="Zhu L."/>
            <person name="Gill N."/>
            <person name="Joshi T."/>
            <person name="Libault M."/>
            <person name="Sethuraman A."/>
            <person name="Zhang X.-C."/>
            <person name="Shinozaki K."/>
            <person name="Nguyen H.T."/>
            <person name="Wing R.A."/>
            <person name="Cregan P."/>
            <person name="Specht J."/>
            <person name="Grimwood J."/>
            <person name="Rokhsar D."/>
            <person name="Stacey G."/>
            <person name="Shoemaker R.C."/>
            <person name="Jackson S.A."/>
        </authorList>
    </citation>
    <scope>NUCLEOTIDE SEQUENCE [LARGE SCALE GENOMIC DNA]</scope>
    <source>
        <strain evidence="4">cv. Williams 82</strain>
        <tissue evidence="3">Callus</tissue>
    </source>
</reference>
<proteinExistence type="predicted"/>
<dbReference type="InParanoid" id="K7L004"/>
<feature type="domain" description="Disease resistance protein At4g27190-like leucine-rich repeats" evidence="2">
    <location>
        <begin position="4"/>
        <end position="86"/>
    </location>
</feature>
<dbReference type="Pfam" id="PF23247">
    <property type="entry name" value="LRR_RPS2"/>
    <property type="match status" value="1"/>
</dbReference>
<dbReference type="Gramene" id="KRH48047">
    <property type="protein sequence ID" value="KRH48047"/>
    <property type="gene ID" value="GLYMA_07G065200"/>
</dbReference>
<evidence type="ECO:0000313" key="5">
    <source>
        <dbReference type="Proteomes" id="UP000008827"/>
    </source>
</evidence>
<keyword evidence="1" id="KW-0611">Plant defense</keyword>
<evidence type="ECO:0000259" key="2">
    <source>
        <dbReference type="Pfam" id="PF23247"/>
    </source>
</evidence>
<dbReference type="HOGENOM" id="CLU_2162980_0_0_1"/>
<reference evidence="3" key="3">
    <citation type="submission" date="2018-07" db="EMBL/GenBank/DDBJ databases">
        <title>WGS assembly of Glycine max.</title>
        <authorList>
            <person name="Schmutz J."/>
            <person name="Cannon S."/>
            <person name="Schlueter J."/>
            <person name="Ma J."/>
            <person name="Mitros T."/>
            <person name="Nelson W."/>
            <person name="Hyten D."/>
            <person name="Song Q."/>
            <person name="Thelen J."/>
            <person name="Cheng J."/>
            <person name="Xu D."/>
            <person name="Hellsten U."/>
            <person name="May G."/>
            <person name="Yu Y."/>
            <person name="Sakurai T."/>
            <person name="Umezawa T."/>
            <person name="Bhattacharyya M."/>
            <person name="Sandhu D."/>
            <person name="Valliyodan B."/>
            <person name="Lindquist E."/>
            <person name="Peto M."/>
            <person name="Grant D."/>
            <person name="Shu S."/>
            <person name="Goodstein D."/>
            <person name="Barry K."/>
            <person name="Futrell-Griggs M."/>
            <person name="Abernathy B."/>
            <person name="Du J."/>
            <person name="Tian Z."/>
            <person name="Zhu L."/>
            <person name="Gill N."/>
            <person name="Joshi T."/>
            <person name="Libault M."/>
            <person name="Sethuraman A."/>
            <person name="Zhang X."/>
            <person name="Shinozaki K."/>
            <person name="Nguyen H."/>
            <person name="Wing R."/>
            <person name="Cregan P."/>
            <person name="Specht J."/>
            <person name="Grimwood J."/>
            <person name="Rokhsar D."/>
            <person name="Stacey G."/>
            <person name="Shoemaker R."/>
            <person name="Jackson S."/>
        </authorList>
    </citation>
    <scope>NUCLEOTIDE SEQUENCE</scope>
    <source>
        <tissue evidence="3">Callus</tissue>
    </source>
</reference>
<name>K7L004_SOYBN</name>
<sequence length="111" mass="12788">MLYLFTSSTAISLTQLKTMKVRCCNSIEEIVSKKGDESNGDEIIFQQLNCLKLKGLPNLRSFYKGNLSFPSLEELSVIHCNRMETVSRYCKNRQVVRCSISEVLRCYPIRK</sequence>
<accession>K7L004</accession>
<keyword evidence="5" id="KW-1185">Reference proteome</keyword>
<dbReference type="EMBL" id="CM000840">
    <property type="protein sequence ID" value="KRH48047.1"/>
    <property type="molecule type" value="Genomic_DNA"/>
</dbReference>
<dbReference type="OrthoDB" id="1436238at2759"/>
<dbReference type="EnsemblPlants" id="KRH48047">
    <property type="protein sequence ID" value="KRH48047"/>
    <property type="gene ID" value="GLYMA_07G065200"/>
</dbReference>
<evidence type="ECO:0000313" key="4">
    <source>
        <dbReference type="EnsemblPlants" id="KRH48047"/>
    </source>
</evidence>
<reference evidence="4" key="2">
    <citation type="submission" date="2018-02" db="UniProtKB">
        <authorList>
            <consortium name="EnsemblPlants"/>
        </authorList>
    </citation>
    <scope>IDENTIFICATION</scope>
    <source>
        <strain evidence="4">Williams 82</strain>
    </source>
</reference>
<dbReference type="OMA" id="HECREMR"/>
<organism evidence="4">
    <name type="scientific">Glycine max</name>
    <name type="common">Soybean</name>
    <name type="synonym">Glycine hispida</name>
    <dbReference type="NCBI Taxonomy" id="3847"/>
    <lineage>
        <taxon>Eukaryota</taxon>
        <taxon>Viridiplantae</taxon>
        <taxon>Streptophyta</taxon>
        <taxon>Embryophyta</taxon>
        <taxon>Tracheophyta</taxon>
        <taxon>Spermatophyta</taxon>
        <taxon>Magnoliopsida</taxon>
        <taxon>eudicotyledons</taxon>
        <taxon>Gunneridae</taxon>
        <taxon>Pentapetalae</taxon>
        <taxon>rosids</taxon>
        <taxon>fabids</taxon>
        <taxon>Fabales</taxon>
        <taxon>Fabaceae</taxon>
        <taxon>Papilionoideae</taxon>
        <taxon>50 kb inversion clade</taxon>
        <taxon>NPAAA clade</taxon>
        <taxon>indigoferoid/millettioid clade</taxon>
        <taxon>Phaseoleae</taxon>
        <taxon>Glycine</taxon>
        <taxon>Glycine subgen. Soja</taxon>
    </lineage>
</organism>
<gene>
    <name evidence="3" type="ORF">GLYMA_07G065200</name>
</gene>
<dbReference type="PaxDb" id="3847-GLYMA07G07030.1"/>
<dbReference type="PANTHER" id="PTHR33463:SF196">
    <property type="entry name" value="NB-ARC DOMAIN DISEASE RESISTANCE PROTEIN"/>
    <property type="match status" value="1"/>
</dbReference>
<evidence type="ECO:0000313" key="3">
    <source>
        <dbReference type="EMBL" id="KRH48047.1"/>
    </source>
</evidence>
<dbReference type="InterPro" id="IPR057135">
    <property type="entry name" value="At4g27190-like_LRR"/>
</dbReference>
<dbReference type="PANTHER" id="PTHR33463">
    <property type="entry name" value="NB-ARC DOMAIN-CONTAINING PROTEIN-RELATED"/>
    <property type="match status" value="1"/>
</dbReference>
<dbReference type="Gene3D" id="3.80.10.10">
    <property type="entry name" value="Ribonuclease Inhibitor"/>
    <property type="match status" value="1"/>
</dbReference>
<evidence type="ECO:0000256" key="1">
    <source>
        <dbReference type="ARBA" id="ARBA00022821"/>
    </source>
</evidence>
<dbReference type="InterPro" id="IPR050905">
    <property type="entry name" value="Plant_NBS-LRR"/>
</dbReference>
<dbReference type="InterPro" id="IPR032675">
    <property type="entry name" value="LRR_dom_sf"/>
</dbReference>
<dbReference type="Proteomes" id="UP000008827">
    <property type="component" value="Chromosome 7"/>
</dbReference>
<dbReference type="AlphaFoldDB" id="K7L004"/>
<protein>
    <recommendedName>
        <fullName evidence="2">Disease resistance protein At4g27190-like leucine-rich repeats domain-containing protein</fullName>
    </recommendedName>
</protein>